<dbReference type="InterPro" id="IPR032819">
    <property type="entry name" value="TruB_C"/>
</dbReference>
<keyword evidence="5 8" id="KW-0413">Isomerase</keyword>
<dbReference type="AlphaFoldDB" id="A0A9X2FE92"/>
<dbReference type="PANTHER" id="PTHR13767:SF2">
    <property type="entry name" value="PSEUDOURIDYLATE SYNTHASE TRUB1"/>
    <property type="match status" value="1"/>
</dbReference>
<dbReference type="GO" id="GO:0006400">
    <property type="term" value="P:tRNA modification"/>
    <property type="evidence" value="ECO:0007669"/>
    <property type="project" value="TreeGrafter"/>
</dbReference>
<dbReference type="RefSeq" id="WP_252850643.1">
    <property type="nucleotide sequence ID" value="NZ_JAMXLR010000005.1"/>
</dbReference>
<evidence type="ECO:0000256" key="4">
    <source>
        <dbReference type="ARBA" id="ARBA00022694"/>
    </source>
</evidence>
<feature type="domain" description="tRNA pseudouridylate synthase B C-terminal" evidence="7">
    <location>
        <begin position="173"/>
        <end position="213"/>
    </location>
</feature>
<dbReference type="EMBL" id="JAMXLR010000005">
    <property type="protein sequence ID" value="MCO6042541.1"/>
    <property type="molecule type" value="Genomic_DNA"/>
</dbReference>
<dbReference type="Pfam" id="PF01509">
    <property type="entry name" value="TruB_N"/>
    <property type="match status" value="1"/>
</dbReference>
<dbReference type="HAMAP" id="MF_01080">
    <property type="entry name" value="TruB_bact"/>
    <property type="match status" value="1"/>
</dbReference>
<comment type="similarity">
    <text evidence="2">Belongs to the pseudouridine synthase TruB family. Type 1 subfamily.</text>
</comment>
<dbReference type="GO" id="GO:0160148">
    <property type="term" value="F:tRNA pseudouridine(55) synthase activity"/>
    <property type="evidence" value="ECO:0007669"/>
    <property type="project" value="UniProtKB-EC"/>
</dbReference>
<dbReference type="CDD" id="cd02573">
    <property type="entry name" value="PseudoU_synth_EcTruB"/>
    <property type="match status" value="1"/>
</dbReference>
<dbReference type="Proteomes" id="UP001155241">
    <property type="component" value="Unassembled WGS sequence"/>
</dbReference>
<sequence>TMIGILNINKPTGWTSRDVVNRVQRLVRPAKAGHAGTLDPLATGVLVVCVGQATRLIEYVQRMPKRYVGTFQLGVTSPSDDTETELTAVAAAQVPTLAELQQAAPKFVGCIEQRPPAYSAIKLHGQRAYELARRGQEVELRSRPVTVHSIEVMRYGHPELVLDIRCGSGTYIRSLGRDLAESLGTGAVMSELIRTDIGDFNVEQSCTPEEVLEQGVEPFLQPASGAVANLPTITLTDSDMEDIRHGRSIDRRDLDAAEVAAMDSLGRLVAVLVPRRGAWGPKMVFKG</sequence>
<accession>A0A9X2FE92</accession>
<dbReference type="SUPFAM" id="SSF55120">
    <property type="entry name" value="Pseudouridine synthase"/>
    <property type="match status" value="1"/>
</dbReference>
<organism evidence="8 9">
    <name type="scientific">Aeoliella straminimaris</name>
    <dbReference type="NCBI Taxonomy" id="2954799"/>
    <lineage>
        <taxon>Bacteria</taxon>
        <taxon>Pseudomonadati</taxon>
        <taxon>Planctomycetota</taxon>
        <taxon>Planctomycetia</taxon>
        <taxon>Pirellulales</taxon>
        <taxon>Lacipirellulaceae</taxon>
        <taxon>Aeoliella</taxon>
    </lineage>
</organism>
<comment type="caution">
    <text evidence="8">The sequence shown here is derived from an EMBL/GenBank/DDBJ whole genome shotgun (WGS) entry which is preliminary data.</text>
</comment>
<dbReference type="InterPro" id="IPR002501">
    <property type="entry name" value="PsdUridine_synth_N"/>
</dbReference>
<dbReference type="NCBIfam" id="TIGR00431">
    <property type="entry name" value="TruB"/>
    <property type="match status" value="1"/>
</dbReference>
<dbReference type="PANTHER" id="PTHR13767">
    <property type="entry name" value="TRNA-PSEUDOURIDINE SYNTHASE"/>
    <property type="match status" value="1"/>
</dbReference>
<reference evidence="8" key="1">
    <citation type="submission" date="2022-06" db="EMBL/GenBank/DDBJ databases">
        <title>Aeoliella straminimaris, a novel planctomycete from sediments.</title>
        <authorList>
            <person name="Vitorino I.R."/>
            <person name="Lage O.M."/>
        </authorList>
    </citation>
    <scope>NUCLEOTIDE SEQUENCE</scope>
    <source>
        <strain evidence="8">ICT_H6.2</strain>
    </source>
</reference>
<name>A0A9X2FE92_9BACT</name>
<feature type="non-terminal residue" evidence="8">
    <location>
        <position position="1"/>
    </location>
</feature>
<dbReference type="Pfam" id="PF16198">
    <property type="entry name" value="TruB_C_2"/>
    <property type="match status" value="1"/>
</dbReference>
<dbReference type="InterPro" id="IPR014780">
    <property type="entry name" value="tRNA_psdUridine_synth_TruB"/>
</dbReference>
<dbReference type="GO" id="GO:0003723">
    <property type="term" value="F:RNA binding"/>
    <property type="evidence" value="ECO:0007669"/>
    <property type="project" value="InterPro"/>
</dbReference>
<dbReference type="EC" id="5.4.99.25" evidence="3"/>
<evidence type="ECO:0000256" key="1">
    <source>
        <dbReference type="ARBA" id="ARBA00000385"/>
    </source>
</evidence>
<comment type="catalytic activity">
    <reaction evidence="1">
        <text>uridine(55) in tRNA = pseudouridine(55) in tRNA</text>
        <dbReference type="Rhea" id="RHEA:42532"/>
        <dbReference type="Rhea" id="RHEA-COMP:10101"/>
        <dbReference type="Rhea" id="RHEA-COMP:10102"/>
        <dbReference type="ChEBI" id="CHEBI:65314"/>
        <dbReference type="ChEBI" id="CHEBI:65315"/>
        <dbReference type="EC" id="5.4.99.25"/>
    </reaction>
</comment>
<evidence type="ECO:0000256" key="5">
    <source>
        <dbReference type="ARBA" id="ARBA00023235"/>
    </source>
</evidence>
<evidence type="ECO:0000259" key="7">
    <source>
        <dbReference type="Pfam" id="PF16198"/>
    </source>
</evidence>
<evidence type="ECO:0000256" key="2">
    <source>
        <dbReference type="ARBA" id="ARBA00005642"/>
    </source>
</evidence>
<evidence type="ECO:0000256" key="3">
    <source>
        <dbReference type="ARBA" id="ARBA00012787"/>
    </source>
</evidence>
<keyword evidence="4" id="KW-0819">tRNA processing</keyword>
<evidence type="ECO:0000313" key="8">
    <source>
        <dbReference type="EMBL" id="MCO6042541.1"/>
    </source>
</evidence>
<dbReference type="Gene3D" id="3.30.2350.10">
    <property type="entry name" value="Pseudouridine synthase"/>
    <property type="match status" value="1"/>
</dbReference>
<gene>
    <name evidence="8" type="primary">truB</name>
    <name evidence="8" type="ORF">NG895_01345</name>
</gene>
<dbReference type="InterPro" id="IPR020103">
    <property type="entry name" value="PsdUridine_synth_cat_dom_sf"/>
</dbReference>
<feature type="domain" description="Pseudouridine synthase II N-terminal" evidence="6">
    <location>
        <begin position="25"/>
        <end position="172"/>
    </location>
</feature>
<evidence type="ECO:0000259" key="6">
    <source>
        <dbReference type="Pfam" id="PF01509"/>
    </source>
</evidence>
<evidence type="ECO:0000313" key="9">
    <source>
        <dbReference type="Proteomes" id="UP001155241"/>
    </source>
</evidence>
<keyword evidence="9" id="KW-1185">Reference proteome</keyword>
<protein>
    <recommendedName>
        <fullName evidence="3">tRNA pseudouridine(55) synthase</fullName>
        <ecNumber evidence="3">5.4.99.25</ecNumber>
    </recommendedName>
</protein>
<proteinExistence type="inferred from homology"/>
<dbReference type="GO" id="GO:1990481">
    <property type="term" value="P:mRNA pseudouridine synthesis"/>
    <property type="evidence" value="ECO:0007669"/>
    <property type="project" value="TreeGrafter"/>
</dbReference>